<sequence>MVTDYNVRWQLKMLDHDRNMPRNQIISKINEIVSKLPQNVQQVYKKLVDSEAAKKDAEYEVEMIVLQNRGAPQQILELVKQIHAIKMDMTLSRYQEDQKIRELKWQMSGYDGYYHGYRGGYHHQNLNNWHDSHDNSADVSIED</sequence>
<proteinExistence type="predicted"/>
<dbReference type="EMBL" id="UYRR01032951">
    <property type="protein sequence ID" value="VDK57313.1"/>
    <property type="molecule type" value="Genomic_DNA"/>
</dbReference>
<accession>A0A0M3K7C4</accession>
<gene>
    <name evidence="1" type="ORF">ASIM_LOCUS16272</name>
</gene>
<evidence type="ECO:0000313" key="1">
    <source>
        <dbReference type="EMBL" id="VDK57313.1"/>
    </source>
</evidence>
<dbReference type="OrthoDB" id="10455377at2759"/>
<dbReference type="AlphaFoldDB" id="A0A0M3K7C4"/>
<dbReference type="WBParaSite" id="ASIM_0001686501-mRNA-1">
    <property type="protein sequence ID" value="ASIM_0001686501-mRNA-1"/>
    <property type="gene ID" value="ASIM_0001686501"/>
</dbReference>
<reference evidence="1 2" key="2">
    <citation type="submission" date="2018-11" db="EMBL/GenBank/DDBJ databases">
        <authorList>
            <consortium name="Pathogen Informatics"/>
        </authorList>
    </citation>
    <scope>NUCLEOTIDE SEQUENCE [LARGE SCALE GENOMIC DNA]</scope>
</reference>
<protein>
    <submittedName>
        <fullName evidence="3">CARD domain-containing protein</fullName>
    </submittedName>
</protein>
<keyword evidence="2" id="KW-1185">Reference proteome</keyword>
<organism evidence="3">
    <name type="scientific">Anisakis simplex</name>
    <name type="common">Herring worm</name>
    <dbReference type="NCBI Taxonomy" id="6269"/>
    <lineage>
        <taxon>Eukaryota</taxon>
        <taxon>Metazoa</taxon>
        <taxon>Ecdysozoa</taxon>
        <taxon>Nematoda</taxon>
        <taxon>Chromadorea</taxon>
        <taxon>Rhabditida</taxon>
        <taxon>Spirurina</taxon>
        <taxon>Ascaridomorpha</taxon>
        <taxon>Ascaridoidea</taxon>
        <taxon>Anisakidae</taxon>
        <taxon>Anisakis</taxon>
        <taxon>Anisakis simplex complex</taxon>
    </lineage>
</organism>
<name>A0A0M3K7C4_ANISI</name>
<reference evidence="3" key="1">
    <citation type="submission" date="2017-02" db="UniProtKB">
        <authorList>
            <consortium name="WormBaseParasite"/>
        </authorList>
    </citation>
    <scope>IDENTIFICATION</scope>
</reference>
<evidence type="ECO:0000313" key="2">
    <source>
        <dbReference type="Proteomes" id="UP000267096"/>
    </source>
</evidence>
<dbReference type="Proteomes" id="UP000267096">
    <property type="component" value="Unassembled WGS sequence"/>
</dbReference>
<evidence type="ECO:0000313" key="3">
    <source>
        <dbReference type="WBParaSite" id="ASIM_0001686501-mRNA-1"/>
    </source>
</evidence>